<proteinExistence type="predicted"/>
<evidence type="ECO:0000313" key="1">
    <source>
        <dbReference type="EMBL" id="GLC59909.1"/>
    </source>
</evidence>
<name>A0A9W6F867_9CHLO</name>
<dbReference type="EMBL" id="BRXU01000030">
    <property type="protein sequence ID" value="GLC59909.1"/>
    <property type="molecule type" value="Genomic_DNA"/>
</dbReference>
<gene>
    <name evidence="1" type="primary">PLESTB002409</name>
    <name evidence="1" type="ORF">PLESTB_001551500</name>
</gene>
<protein>
    <recommendedName>
        <fullName evidence="3">Kazal-like domain-containing protein</fullName>
    </recommendedName>
</protein>
<comment type="caution">
    <text evidence="1">The sequence shown here is derived from an EMBL/GenBank/DDBJ whole genome shotgun (WGS) entry which is preliminary data.</text>
</comment>
<evidence type="ECO:0000313" key="2">
    <source>
        <dbReference type="Proteomes" id="UP001165080"/>
    </source>
</evidence>
<keyword evidence="2" id="KW-1185">Reference proteome</keyword>
<accession>A0A9W6F867</accession>
<sequence length="139" mass="13488">MPRHRLRRAAAAEAPSADGAAADAAAPSAAAPANATAAAAASGAPLPAPAWMPQSCDCPMDWQPICCGGRTFMNRCSAVCVGGVADTGSCVPGNQCQAEAATAMAAPADAKATSADAGLAVQLGAAVAVEPQVQMLQGL</sequence>
<dbReference type="Proteomes" id="UP001165080">
    <property type="component" value="Unassembled WGS sequence"/>
</dbReference>
<evidence type="ECO:0008006" key="3">
    <source>
        <dbReference type="Google" id="ProtNLM"/>
    </source>
</evidence>
<organism evidence="1 2">
    <name type="scientific">Pleodorina starrii</name>
    <dbReference type="NCBI Taxonomy" id="330485"/>
    <lineage>
        <taxon>Eukaryota</taxon>
        <taxon>Viridiplantae</taxon>
        <taxon>Chlorophyta</taxon>
        <taxon>core chlorophytes</taxon>
        <taxon>Chlorophyceae</taxon>
        <taxon>CS clade</taxon>
        <taxon>Chlamydomonadales</taxon>
        <taxon>Volvocaceae</taxon>
        <taxon>Pleodorina</taxon>
    </lineage>
</organism>
<dbReference type="AlphaFoldDB" id="A0A9W6F867"/>
<reference evidence="1 2" key="1">
    <citation type="journal article" date="2023" name="Commun. Biol.">
        <title>Reorganization of the ancestral sex-determining regions during the evolution of trioecy in Pleodorina starrii.</title>
        <authorList>
            <person name="Takahashi K."/>
            <person name="Suzuki S."/>
            <person name="Kawai-Toyooka H."/>
            <person name="Yamamoto K."/>
            <person name="Hamaji T."/>
            <person name="Ootsuki R."/>
            <person name="Yamaguchi H."/>
            <person name="Kawachi M."/>
            <person name="Higashiyama T."/>
            <person name="Nozaki H."/>
        </authorList>
    </citation>
    <scope>NUCLEOTIDE SEQUENCE [LARGE SCALE GENOMIC DNA]</scope>
    <source>
        <strain evidence="1 2">NIES-4479</strain>
    </source>
</reference>